<accession>D8PG43</accession>
<evidence type="ECO:0000313" key="4">
    <source>
        <dbReference type="Proteomes" id="UP000001660"/>
    </source>
</evidence>
<dbReference type="AlphaFoldDB" id="D8PG43"/>
<dbReference type="EMBL" id="FP929003">
    <property type="protein sequence ID" value="CBK42230.1"/>
    <property type="molecule type" value="Genomic_DNA"/>
</dbReference>
<feature type="region of interest" description="Disordered" evidence="1">
    <location>
        <begin position="102"/>
        <end position="121"/>
    </location>
</feature>
<reference evidence="3 4" key="1">
    <citation type="journal article" date="2010" name="Proc. Natl. Acad. Sci. U.S.A.">
        <title>A Nitrospira metagenome illuminates the physiology and evolution of globally important nitrite-oxidizing bacteria.</title>
        <authorList>
            <person name="Lucker S."/>
            <person name="Wagner M."/>
            <person name="Maixner F."/>
            <person name="Pelletier E."/>
            <person name="Koch H."/>
            <person name="Vacherie B."/>
            <person name="Rattei T."/>
            <person name="Sinninghe Damste J."/>
            <person name="Spieck E."/>
            <person name="Le Paslier D."/>
            <person name="Daims H."/>
        </authorList>
    </citation>
    <scope>NUCLEOTIDE SEQUENCE [LARGE SCALE GENOMIC DNA]</scope>
</reference>
<dbReference type="KEGG" id="nde:NIDE2520"/>
<dbReference type="HOGENOM" id="CLU_165330_1_0_0"/>
<sequence length="121" mass="13715">MDQRHHPRYPVHFRSSFSSVNRVGGDGEVVDLSLRGCGILSTTGVHPGTTLELRIHITDQEIPLTIQQGVVRWCRDGRIGLEFVSLQPDEWTRLQGIVKELTRQPYERTNDRQDGPGTSRP</sequence>
<dbReference type="Gene3D" id="2.40.10.220">
    <property type="entry name" value="predicted glycosyltransferase like domains"/>
    <property type="match status" value="1"/>
</dbReference>
<dbReference type="InterPro" id="IPR009875">
    <property type="entry name" value="PilZ_domain"/>
</dbReference>
<proteinExistence type="predicted"/>
<name>D8PG43_9BACT</name>
<dbReference type="GO" id="GO:0035438">
    <property type="term" value="F:cyclic-di-GMP binding"/>
    <property type="evidence" value="ECO:0007669"/>
    <property type="project" value="InterPro"/>
</dbReference>
<organism evidence="3 4">
    <name type="scientific">Nitrospira defluvii</name>
    <dbReference type="NCBI Taxonomy" id="330214"/>
    <lineage>
        <taxon>Bacteria</taxon>
        <taxon>Pseudomonadati</taxon>
        <taxon>Nitrospirota</taxon>
        <taxon>Nitrospiria</taxon>
        <taxon>Nitrospirales</taxon>
        <taxon>Nitrospiraceae</taxon>
        <taxon>Nitrospira</taxon>
    </lineage>
</organism>
<gene>
    <name evidence="3" type="ORF">NIDE2520</name>
</gene>
<dbReference type="SUPFAM" id="SSF141371">
    <property type="entry name" value="PilZ domain-like"/>
    <property type="match status" value="1"/>
</dbReference>
<dbReference type="STRING" id="330214.NIDE2520"/>
<keyword evidence="4" id="KW-1185">Reference proteome</keyword>
<feature type="domain" description="PilZ" evidence="2">
    <location>
        <begin position="2"/>
        <end position="98"/>
    </location>
</feature>
<feature type="compositionally biased region" description="Basic and acidic residues" evidence="1">
    <location>
        <begin position="102"/>
        <end position="114"/>
    </location>
</feature>
<dbReference type="OrthoDB" id="9798470at2"/>
<dbReference type="Pfam" id="PF07238">
    <property type="entry name" value="PilZ"/>
    <property type="match status" value="1"/>
</dbReference>
<evidence type="ECO:0000256" key="1">
    <source>
        <dbReference type="SAM" id="MobiDB-lite"/>
    </source>
</evidence>
<evidence type="ECO:0000259" key="2">
    <source>
        <dbReference type="Pfam" id="PF07238"/>
    </source>
</evidence>
<evidence type="ECO:0000313" key="3">
    <source>
        <dbReference type="EMBL" id="CBK42230.1"/>
    </source>
</evidence>
<dbReference type="Proteomes" id="UP000001660">
    <property type="component" value="Chromosome"/>
</dbReference>
<protein>
    <recommendedName>
        <fullName evidence="2">PilZ domain-containing protein</fullName>
    </recommendedName>
</protein>